<dbReference type="EC" id="2.-.-.-" evidence="2"/>
<feature type="domain" description="Nucleotidyl transferase" evidence="1">
    <location>
        <begin position="8"/>
        <end position="128"/>
    </location>
</feature>
<dbReference type="Pfam" id="PF00483">
    <property type="entry name" value="NTP_transferase"/>
    <property type="match status" value="1"/>
</dbReference>
<dbReference type="AlphaFoldDB" id="T1ANG8"/>
<keyword evidence="2" id="KW-0808">Transferase</keyword>
<evidence type="ECO:0000259" key="1">
    <source>
        <dbReference type="Pfam" id="PF00483"/>
    </source>
</evidence>
<dbReference type="InterPro" id="IPR029044">
    <property type="entry name" value="Nucleotide-diphossugar_trans"/>
</dbReference>
<dbReference type="EMBL" id="AUZY01009338">
    <property type="protein sequence ID" value="EQD42249.1"/>
    <property type="molecule type" value="Genomic_DNA"/>
</dbReference>
<proteinExistence type="predicted"/>
<sequence>MDGSKITGMVLAGGSGKRLRPITKNIPKTLVEISEGRCILDNLLDSFYKFGVKKVVLLIGYKGDKIKERYGSLWKDIEIEYSEEDALLGTFGAVRNAVLNKNITGGVILTNGDIITDLDLSKMVDGAEYNVTVLVMPMR</sequence>
<organism evidence="2">
    <name type="scientific">mine drainage metagenome</name>
    <dbReference type="NCBI Taxonomy" id="410659"/>
    <lineage>
        <taxon>unclassified sequences</taxon>
        <taxon>metagenomes</taxon>
        <taxon>ecological metagenomes</taxon>
    </lineage>
</organism>
<comment type="caution">
    <text evidence="2">The sequence shown here is derived from an EMBL/GenBank/DDBJ whole genome shotgun (WGS) entry which is preliminary data.</text>
</comment>
<dbReference type="InterPro" id="IPR050486">
    <property type="entry name" value="Mannose-1P_guanyltransferase"/>
</dbReference>
<reference evidence="2" key="1">
    <citation type="submission" date="2013-08" db="EMBL/GenBank/DDBJ databases">
        <authorList>
            <person name="Mendez C."/>
            <person name="Richter M."/>
            <person name="Ferrer M."/>
            <person name="Sanchez J."/>
        </authorList>
    </citation>
    <scope>NUCLEOTIDE SEQUENCE</scope>
</reference>
<dbReference type="Gene3D" id="3.90.550.10">
    <property type="entry name" value="Spore Coat Polysaccharide Biosynthesis Protein SpsA, Chain A"/>
    <property type="match status" value="1"/>
</dbReference>
<dbReference type="PANTHER" id="PTHR22572">
    <property type="entry name" value="SUGAR-1-PHOSPHATE GUANYL TRANSFERASE"/>
    <property type="match status" value="1"/>
</dbReference>
<dbReference type="InterPro" id="IPR005835">
    <property type="entry name" value="NTP_transferase_dom"/>
</dbReference>
<feature type="non-terminal residue" evidence="2">
    <location>
        <position position="139"/>
    </location>
</feature>
<gene>
    <name evidence="2" type="ORF">B1B_14142</name>
</gene>
<accession>T1ANG8</accession>
<dbReference type="SUPFAM" id="SSF53448">
    <property type="entry name" value="Nucleotide-diphospho-sugar transferases"/>
    <property type="match status" value="1"/>
</dbReference>
<reference evidence="2" key="2">
    <citation type="journal article" date="2014" name="ISME J.">
        <title>Microbial stratification in low pH oxic and suboxic macroscopic growths along an acid mine drainage.</title>
        <authorList>
            <person name="Mendez-Garcia C."/>
            <person name="Mesa V."/>
            <person name="Sprenger R.R."/>
            <person name="Richter M."/>
            <person name="Diez M.S."/>
            <person name="Solano J."/>
            <person name="Bargiela R."/>
            <person name="Golyshina O.V."/>
            <person name="Manteca A."/>
            <person name="Ramos J.L."/>
            <person name="Gallego J.R."/>
            <person name="Llorente I."/>
            <person name="Martins Dos Santos V.A."/>
            <person name="Jensen O.N."/>
            <person name="Pelaez A.I."/>
            <person name="Sanchez J."/>
            <person name="Ferrer M."/>
        </authorList>
    </citation>
    <scope>NUCLEOTIDE SEQUENCE</scope>
</reference>
<protein>
    <submittedName>
        <fullName evidence="2">Nucleotidyl transferase</fullName>
        <ecNumber evidence="2">2.-.-.-</ecNumber>
    </submittedName>
</protein>
<dbReference type="GO" id="GO:0016740">
    <property type="term" value="F:transferase activity"/>
    <property type="evidence" value="ECO:0007669"/>
    <property type="project" value="UniProtKB-KW"/>
</dbReference>
<name>T1ANG8_9ZZZZ</name>
<evidence type="ECO:0000313" key="2">
    <source>
        <dbReference type="EMBL" id="EQD42249.1"/>
    </source>
</evidence>